<dbReference type="EMBL" id="JAGTXO010000001">
    <property type="protein sequence ID" value="KAG8470878.1"/>
    <property type="molecule type" value="Genomic_DNA"/>
</dbReference>
<comment type="function">
    <text evidence="8">Catalyzes the prenylation of para-hydroxybenzoate (PHB) with an all-trans polyprenyl group. Mediates the second step in the final reaction sequence of coenzyme Q (CoQ) biosynthesis, which is the condensation of the polyisoprenoid side chain with PHB, generating the first membrane-bound Q intermediate.</text>
</comment>
<keyword evidence="6 8" id="KW-1133">Transmembrane helix</keyword>
<dbReference type="InterPro" id="IPR030470">
    <property type="entry name" value="UbiA_prenylTrfase_CS"/>
</dbReference>
<dbReference type="InterPro" id="IPR000537">
    <property type="entry name" value="UbiA_prenyltransferase"/>
</dbReference>
<keyword evidence="7 8" id="KW-0472">Membrane</keyword>
<dbReference type="GO" id="GO:0006744">
    <property type="term" value="P:ubiquinone biosynthetic process"/>
    <property type="evidence" value="ECO:0007669"/>
    <property type="project" value="UniProtKB-UniRule"/>
</dbReference>
<feature type="compositionally biased region" description="Pro residues" evidence="9">
    <location>
        <begin position="54"/>
        <end position="67"/>
    </location>
</feature>
<dbReference type="Proteomes" id="UP000751190">
    <property type="component" value="Unassembled WGS sequence"/>
</dbReference>
<feature type="transmembrane region" description="Helical" evidence="8">
    <location>
        <begin position="197"/>
        <end position="215"/>
    </location>
</feature>
<feature type="transmembrane region" description="Helical" evidence="8">
    <location>
        <begin position="253"/>
        <end position="270"/>
    </location>
</feature>
<dbReference type="FunFam" id="1.20.120.1780:FF:000001">
    <property type="entry name" value="4-hydroxybenzoate octaprenyltransferase"/>
    <property type="match status" value="1"/>
</dbReference>
<comment type="similarity">
    <text evidence="3 8">Belongs to the UbiA prenyltransferase family.</text>
</comment>
<dbReference type="OrthoDB" id="18170at2759"/>
<evidence type="ECO:0000256" key="1">
    <source>
        <dbReference type="ARBA" id="ARBA00001946"/>
    </source>
</evidence>
<dbReference type="InterPro" id="IPR006370">
    <property type="entry name" value="HB_polyprenyltransferase-like"/>
</dbReference>
<dbReference type="OMA" id="FGTWIRP"/>
<evidence type="ECO:0000313" key="11">
    <source>
        <dbReference type="Proteomes" id="UP000751190"/>
    </source>
</evidence>
<evidence type="ECO:0000256" key="7">
    <source>
        <dbReference type="ARBA" id="ARBA00023136"/>
    </source>
</evidence>
<comment type="cofactor">
    <cofactor evidence="1 8">
        <name>Mg(2+)</name>
        <dbReference type="ChEBI" id="CHEBI:18420"/>
    </cofactor>
</comment>
<keyword evidence="8" id="KW-0414">Isoprene biosynthesis</keyword>
<evidence type="ECO:0000256" key="5">
    <source>
        <dbReference type="ARBA" id="ARBA00022692"/>
    </source>
</evidence>
<dbReference type="PROSITE" id="PS00943">
    <property type="entry name" value="UBIA"/>
    <property type="match status" value="1"/>
</dbReference>
<dbReference type="InterPro" id="IPR044878">
    <property type="entry name" value="UbiA_sf"/>
</dbReference>
<comment type="pathway">
    <text evidence="8">Cofactor biosynthesis; ubiquinone biosynthesis.</text>
</comment>
<dbReference type="GO" id="GO:0008412">
    <property type="term" value="F:4-hydroxybenzoate polyprenyltransferase activity"/>
    <property type="evidence" value="ECO:0007669"/>
    <property type="project" value="UniProtKB-EC"/>
</dbReference>
<reference evidence="10" key="1">
    <citation type="submission" date="2021-05" db="EMBL/GenBank/DDBJ databases">
        <title>The genome of the haptophyte Pavlova lutheri (Diacronema luteri, Pavlovales) - a model for lipid biosynthesis in eukaryotic algae.</title>
        <authorList>
            <person name="Hulatt C.J."/>
            <person name="Posewitz M.C."/>
        </authorList>
    </citation>
    <scope>NUCLEOTIDE SEQUENCE</scope>
    <source>
        <strain evidence="10">NIVA-4/92</strain>
    </source>
</reference>
<evidence type="ECO:0000256" key="4">
    <source>
        <dbReference type="ARBA" id="ARBA00022679"/>
    </source>
</evidence>
<keyword evidence="5 8" id="KW-0812">Transmembrane</keyword>
<sequence length="380" mass="39534">MASVFRARALSGCWLVARRPLGRAWARVASTRGPQQTDLPLGADGAAPHANRNPAPPPPLPPLPPPAAGTYTDIRAGTWLERALPRAAGPYLRLARIDRPVGTWLLLWPCVWSTTLAAPPGTLPDARLLGLFAVGALAMRGAGCTINDMWDRDIDRQVERTRGRPLASGELSLAQATVFLGAQLLTGLGVLVQLPPVAIGISLASVPLVVAYPLAKRVTSWPQLVLGLTFNWGALVGWVAVRGDVPLEVLAPLYMGAVCWTLHYDTLYAYQDARDDKRAGVRSSALSLGAEAAGGGGRARSALALFALGATAGVAGAGHAVGLAEPFYAGLALGGAGLLWQAATVPLIDRAACLAAFQQSQRFGLVVAVAIAAGRLAQVA</sequence>
<comment type="caution">
    <text evidence="10">The sequence shown here is derived from an EMBL/GenBank/DDBJ whole genome shotgun (WGS) entry which is preliminary data.</text>
</comment>
<keyword evidence="8" id="KW-0496">Mitochondrion</keyword>
<evidence type="ECO:0000256" key="2">
    <source>
        <dbReference type="ARBA" id="ARBA00004141"/>
    </source>
</evidence>
<dbReference type="NCBIfam" id="TIGR01474">
    <property type="entry name" value="ubiA_proteo"/>
    <property type="match status" value="1"/>
</dbReference>
<dbReference type="PANTHER" id="PTHR11048:SF28">
    <property type="entry name" value="4-HYDROXYBENZOATE POLYPRENYLTRANSFERASE, MITOCHONDRIAL"/>
    <property type="match status" value="1"/>
</dbReference>
<keyword evidence="8" id="KW-0999">Mitochondrion inner membrane</keyword>
<protein>
    <recommendedName>
        <fullName evidence="8">4-hydroxybenzoate polyprenyltransferase, mitochondrial</fullName>
        <shortName evidence="8">4-HB polyprenyltransferase</shortName>
        <ecNumber evidence="8">2.5.1.39</ecNumber>
    </recommendedName>
    <alternativeName>
        <fullName evidence="8">Para-hydroxybenzoate--polyprenyltransferase</fullName>
        <shortName evidence="8">PHB:PPT</shortName>
        <shortName evidence="8">PHB:polyprenyltransferase</shortName>
    </alternativeName>
</protein>
<dbReference type="PANTHER" id="PTHR11048">
    <property type="entry name" value="PRENYLTRANSFERASES"/>
    <property type="match status" value="1"/>
</dbReference>
<gene>
    <name evidence="10" type="ORF">KFE25_009299</name>
</gene>
<dbReference type="GO" id="GO:0005743">
    <property type="term" value="C:mitochondrial inner membrane"/>
    <property type="evidence" value="ECO:0007669"/>
    <property type="project" value="UniProtKB-SubCell"/>
</dbReference>
<keyword evidence="11" id="KW-1185">Reference proteome</keyword>
<dbReference type="UniPathway" id="UPA00232"/>
<feature type="transmembrane region" description="Helical" evidence="8">
    <location>
        <begin position="360"/>
        <end position="377"/>
    </location>
</feature>
<keyword evidence="4 8" id="KW-0808">Transferase</keyword>
<evidence type="ECO:0000256" key="8">
    <source>
        <dbReference type="HAMAP-Rule" id="MF_03189"/>
    </source>
</evidence>
<feature type="region of interest" description="Disordered" evidence="9">
    <location>
        <begin position="32"/>
        <end position="68"/>
    </location>
</feature>
<organism evidence="10 11">
    <name type="scientific">Diacronema lutheri</name>
    <name type="common">Unicellular marine alga</name>
    <name type="synonym">Monochrysis lutheri</name>
    <dbReference type="NCBI Taxonomy" id="2081491"/>
    <lineage>
        <taxon>Eukaryota</taxon>
        <taxon>Haptista</taxon>
        <taxon>Haptophyta</taxon>
        <taxon>Pavlovophyceae</taxon>
        <taxon>Pavlovales</taxon>
        <taxon>Pavlovaceae</taxon>
        <taxon>Diacronema</taxon>
    </lineage>
</organism>
<proteinExistence type="inferred from homology"/>
<evidence type="ECO:0000256" key="9">
    <source>
        <dbReference type="SAM" id="MobiDB-lite"/>
    </source>
</evidence>
<dbReference type="AlphaFoldDB" id="A0A8J5XSH3"/>
<evidence type="ECO:0000256" key="6">
    <source>
        <dbReference type="ARBA" id="ARBA00022989"/>
    </source>
</evidence>
<dbReference type="InterPro" id="IPR039653">
    <property type="entry name" value="Prenyltransferase"/>
</dbReference>
<feature type="transmembrane region" description="Helical" evidence="8">
    <location>
        <begin position="302"/>
        <end position="321"/>
    </location>
</feature>
<dbReference type="Gene3D" id="1.20.120.1780">
    <property type="entry name" value="UbiA prenyltransferase"/>
    <property type="match status" value="1"/>
</dbReference>
<dbReference type="GO" id="GO:0008299">
    <property type="term" value="P:isoprenoid biosynthetic process"/>
    <property type="evidence" value="ECO:0007669"/>
    <property type="project" value="UniProtKB-UniRule"/>
</dbReference>
<accession>A0A8J5XSH3</accession>
<keyword evidence="8" id="KW-0831">Ubiquinone biosynthesis</keyword>
<evidence type="ECO:0000256" key="3">
    <source>
        <dbReference type="ARBA" id="ARBA00005985"/>
    </source>
</evidence>
<dbReference type="HAMAP" id="MF_01635">
    <property type="entry name" value="UbiA"/>
    <property type="match status" value="1"/>
</dbReference>
<feature type="transmembrane region" description="Helical" evidence="8">
    <location>
        <begin position="224"/>
        <end position="241"/>
    </location>
</feature>
<dbReference type="CDD" id="cd13959">
    <property type="entry name" value="PT_UbiA_COQ2"/>
    <property type="match status" value="1"/>
</dbReference>
<comment type="catalytic activity">
    <reaction evidence="8">
        <text>an all-trans-polyprenyl diphosphate + 4-hydroxybenzoate = a 4-hydroxy-3-(all-trans-polyprenyl)benzoate + diphosphate</text>
        <dbReference type="Rhea" id="RHEA:44504"/>
        <dbReference type="Rhea" id="RHEA-COMP:9514"/>
        <dbReference type="Rhea" id="RHEA-COMP:9564"/>
        <dbReference type="ChEBI" id="CHEBI:17879"/>
        <dbReference type="ChEBI" id="CHEBI:33019"/>
        <dbReference type="ChEBI" id="CHEBI:58914"/>
        <dbReference type="ChEBI" id="CHEBI:78396"/>
        <dbReference type="EC" id="2.5.1.39"/>
    </reaction>
</comment>
<dbReference type="Gene3D" id="1.10.357.140">
    <property type="entry name" value="UbiA prenyltransferase"/>
    <property type="match status" value="1"/>
</dbReference>
<evidence type="ECO:0000313" key="10">
    <source>
        <dbReference type="EMBL" id="KAG8470878.1"/>
    </source>
</evidence>
<comment type="subcellular location">
    <subcellularLocation>
        <location evidence="2">Membrane</location>
        <topology evidence="2">Multi-pass membrane protein</topology>
    </subcellularLocation>
    <subcellularLocation>
        <location evidence="8">Mitochondrion inner membrane</location>
        <topology evidence="8">Multi-pass membrane protein</topology>
        <orientation evidence="8">Matrix side</orientation>
    </subcellularLocation>
</comment>
<dbReference type="FunFam" id="1.10.357.140:FF:000003">
    <property type="entry name" value="4-hydroxybenzoate polyprenyltransferase, mitochondrial"/>
    <property type="match status" value="1"/>
</dbReference>
<dbReference type="EC" id="2.5.1.39" evidence="8"/>
<feature type="transmembrane region" description="Helical" evidence="8">
    <location>
        <begin position="327"/>
        <end position="348"/>
    </location>
</feature>
<dbReference type="Pfam" id="PF01040">
    <property type="entry name" value="UbiA"/>
    <property type="match status" value="1"/>
</dbReference>
<name>A0A8J5XSH3_DIALT</name>